<comment type="similarity">
    <text evidence="1">Belongs to the SH3BGR family.</text>
</comment>
<dbReference type="Gene3D" id="3.40.30.10">
    <property type="entry name" value="Glutaredoxin"/>
    <property type="match status" value="1"/>
</dbReference>
<dbReference type="InterPro" id="IPR006993">
    <property type="entry name" value="Glut_rich_SH3-bd"/>
</dbReference>
<protein>
    <submittedName>
        <fullName evidence="2">Uncharacterized protein</fullName>
    </submittedName>
</protein>
<sequence length="107" mass="11999">MGVIIYMASVSSSLELKKNQERIFSVLSSKKIPFKAVDITQNSEDKDVMRKKAGNPKALPPQIFNGDAYCGVRFIHPLREFKKIVLHEGFTHVLHLAAEQCVDTGIK</sequence>
<evidence type="ECO:0000313" key="3">
    <source>
        <dbReference type="Proteomes" id="UP001469553"/>
    </source>
</evidence>
<dbReference type="Pfam" id="PF04908">
    <property type="entry name" value="SH3BGR"/>
    <property type="match status" value="1"/>
</dbReference>
<dbReference type="Proteomes" id="UP001469553">
    <property type="component" value="Unassembled WGS sequence"/>
</dbReference>
<reference evidence="2 3" key="1">
    <citation type="submission" date="2021-06" db="EMBL/GenBank/DDBJ databases">
        <authorList>
            <person name="Palmer J.M."/>
        </authorList>
    </citation>
    <scope>NUCLEOTIDE SEQUENCE [LARGE SCALE GENOMIC DNA]</scope>
    <source>
        <strain evidence="2 3">AS_MEX2019</strain>
        <tissue evidence="2">Muscle</tissue>
    </source>
</reference>
<dbReference type="PANTHER" id="PTHR12232:SF15">
    <property type="entry name" value="SH3 DOMAIN-BINDING GLUTAMIC ACID-RICH PROTEIN HOMOLOG"/>
    <property type="match status" value="1"/>
</dbReference>
<dbReference type="EMBL" id="JAHRIP010089320">
    <property type="protein sequence ID" value="MEQ2316576.1"/>
    <property type="molecule type" value="Genomic_DNA"/>
</dbReference>
<name>A0ABV1AFZ2_9TELE</name>
<gene>
    <name evidence="2" type="ORF">AMECASPLE_033860</name>
</gene>
<dbReference type="PANTHER" id="PTHR12232">
    <property type="entry name" value="SH3 DOMAIN-BINDING GLUTAMIC ACID-RICH-LIKE PROTEIN"/>
    <property type="match status" value="1"/>
</dbReference>
<keyword evidence="3" id="KW-1185">Reference proteome</keyword>
<proteinExistence type="inferred from homology"/>
<organism evidence="2 3">
    <name type="scientific">Ameca splendens</name>
    <dbReference type="NCBI Taxonomy" id="208324"/>
    <lineage>
        <taxon>Eukaryota</taxon>
        <taxon>Metazoa</taxon>
        <taxon>Chordata</taxon>
        <taxon>Craniata</taxon>
        <taxon>Vertebrata</taxon>
        <taxon>Euteleostomi</taxon>
        <taxon>Actinopterygii</taxon>
        <taxon>Neopterygii</taxon>
        <taxon>Teleostei</taxon>
        <taxon>Neoteleostei</taxon>
        <taxon>Acanthomorphata</taxon>
        <taxon>Ovalentaria</taxon>
        <taxon>Atherinomorphae</taxon>
        <taxon>Cyprinodontiformes</taxon>
        <taxon>Goodeidae</taxon>
        <taxon>Ameca</taxon>
    </lineage>
</organism>
<evidence type="ECO:0000313" key="2">
    <source>
        <dbReference type="EMBL" id="MEQ2316576.1"/>
    </source>
</evidence>
<comment type="caution">
    <text evidence="2">The sequence shown here is derived from an EMBL/GenBank/DDBJ whole genome shotgun (WGS) entry which is preliminary data.</text>
</comment>
<dbReference type="InterPro" id="IPR051033">
    <property type="entry name" value="SH3BGR"/>
</dbReference>
<dbReference type="SUPFAM" id="SSF52833">
    <property type="entry name" value="Thioredoxin-like"/>
    <property type="match status" value="1"/>
</dbReference>
<evidence type="ECO:0000256" key="1">
    <source>
        <dbReference type="ARBA" id="ARBA00007764"/>
    </source>
</evidence>
<accession>A0ABV1AFZ2</accession>
<dbReference type="InterPro" id="IPR036249">
    <property type="entry name" value="Thioredoxin-like_sf"/>
</dbReference>